<reference evidence="2 3" key="1">
    <citation type="submission" date="2018-07" db="EMBL/GenBank/DDBJ databases">
        <title>Genome sequencing of Runella.</title>
        <authorList>
            <person name="Baek M.-G."/>
            <person name="Yi H."/>
        </authorList>
    </citation>
    <scope>NUCLEOTIDE SEQUENCE [LARGE SCALE GENOMIC DNA]</scope>
    <source>
        <strain evidence="2 3">HYN0085</strain>
    </source>
</reference>
<evidence type="ECO:0000259" key="1">
    <source>
        <dbReference type="Pfam" id="PF01872"/>
    </source>
</evidence>
<dbReference type="InterPro" id="IPR024072">
    <property type="entry name" value="DHFR-like_dom_sf"/>
</dbReference>
<dbReference type="OrthoDB" id="195113at2"/>
<dbReference type="PANTHER" id="PTHR38011:SF11">
    <property type="entry name" value="2,5-DIAMINO-6-RIBOSYLAMINO-4(3H)-PYRIMIDINONE 5'-PHOSPHATE REDUCTASE"/>
    <property type="match status" value="1"/>
</dbReference>
<dbReference type="GO" id="GO:0009231">
    <property type="term" value="P:riboflavin biosynthetic process"/>
    <property type="evidence" value="ECO:0007669"/>
    <property type="project" value="InterPro"/>
</dbReference>
<dbReference type="EMBL" id="CP030850">
    <property type="protein sequence ID" value="AXE17372.1"/>
    <property type="molecule type" value="Genomic_DNA"/>
</dbReference>
<accession>A0A344TFF1</accession>
<dbReference type="SUPFAM" id="SSF53597">
    <property type="entry name" value="Dihydrofolate reductase-like"/>
    <property type="match status" value="1"/>
</dbReference>
<dbReference type="PANTHER" id="PTHR38011">
    <property type="entry name" value="DIHYDROFOLATE REDUCTASE FAMILY PROTEIN (AFU_ORTHOLOGUE AFUA_8G06820)"/>
    <property type="match status" value="1"/>
</dbReference>
<dbReference type="Proteomes" id="UP000251993">
    <property type="component" value="Chromosome"/>
</dbReference>
<proteinExistence type="predicted"/>
<feature type="domain" description="Bacterial bifunctional deaminase-reductase C-terminal" evidence="1">
    <location>
        <begin position="2"/>
        <end position="187"/>
    </location>
</feature>
<dbReference type="InterPro" id="IPR002734">
    <property type="entry name" value="RibDG_C"/>
</dbReference>
<dbReference type="RefSeq" id="WP_114066158.1">
    <property type="nucleotide sequence ID" value="NZ_CP030850.1"/>
</dbReference>
<evidence type="ECO:0000313" key="3">
    <source>
        <dbReference type="Proteomes" id="UP000251993"/>
    </source>
</evidence>
<dbReference type="KEGG" id="run:DR864_06325"/>
<keyword evidence="3" id="KW-1185">Reference proteome</keyword>
<evidence type="ECO:0000313" key="2">
    <source>
        <dbReference type="EMBL" id="AXE17372.1"/>
    </source>
</evidence>
<dbReference type="InterPro" id="IPR050765">
    <property type="entry name" value="Riboflavin_Biosynth_HTPR"/>
</dbReference>
<protein>
    <submittedName>
        <fullName evidence="2">Dihydrofolate reductase</fullName>
    </submittedName>
</protein>
<gene>
    <name evidence="2" type="ORF">DR864_06325</name>
</gene>
<sequence length="197" mass="22291">MRKIISFMHISLDGFVAGPNGEMDWIKADEEIFDYVGKRISESDTALYGRVTYEIMENYWPTAANKPTATKHDIEHSKWYSKVHKVVLSKTMKDTGLTNTKMISDNLSDSIYEIKQSRSASGGSESKDILLFGSPTATHSLMQQNLIDGYWLFVNPIILGQGIPLFVDIKDKIKLKLLTTQPFTCGVTELNYTVERQ</sequence>
<name>A0A344TFF1_9BACT</name>
<dbReference type="AlphaFoldDB" id="A0A344TFF1"/>
<dbReference type="Pfam" id="PF01872">
    <property type="entry name" value="RibD_C"/>
    <property type="match status" value="1"/>
</dbReference>
<organism evidence="2 3">
    <name type="scientific">Runella rosea</name>
    <dbReference type="NCBI Taxonomy" id="2259595"/>
    <lineage>
        <taxon>Bacteria</taxon>
        <taxon>Pseudomonadati</taxon>
        <taxon>Bacteroidota</taxon>
        <taxon>Cytophagia</taxon>
        <taxon>Cytophagales</taxon>
        <taxon>Spirosomataceae</taxon>
        <taxon>Runella</taxon>
    </lineage>
</organism>
<dbReference type="GO" id="GO:0008703">
    <property type="term" value="F:5-amino-6-(5-phosphoribosylamino)uracil reductase activity"/>
    <property type="evidence" value="ECO:0007669"/>
    <property type="project" value="InterPro"/>
</dbReference>
<dbReference type="Gene3D" id="3.40.430.10">
    <property type="entry name" value="Dihydrofolate Reductase, subunit A"/>
    <property type="match status" value="1"/>
</dbReference>